<accession>A0A6A0GV15</accession>
<dbReference type="InterPro" id="IPR015399">
    <property type="entry name" value="DUF1977_DnaJ-like"/>
</dbReference>
<dbReference type="GeneID" id="108666617"/>
<dbReference type="InterPro" id="IPR001623">
    <property type="entry name" value="DnaJ_domain"/>
</dbReference>
<dbReference type="GO" id="GO:0071218">
    <property type="term" value="P:cellular response to misfolded protein"/>
    <property type="evidence" value="ECO:0007669"/>
    <property type="project" value="TreeGrafter"/>
</dbReference>
<dbReference type="SUPFAM" id="SSF46565">
    <property type="entry name" value="Chaperone J-domain"/>
    <property type="match status" value="1"/>
</dbReference>
<dbReference type="Proteomes" id="UP000711488">
    <property type="component" value="Unassembled WGS sequence"/>
</dbReference>
<dbReference type="FunFam" id="1.10.287.110:FF:000103">
    <property type="entry name" value="DnaJ subfamily B member"/>
    <property type="match status" value="1"/>
</dbReference>
<comment type="subcellular location">
    <subcellularLocation>
        <location evidence="1">Endoplasmic reticulum membrane</location>
        <topology evidence="1">Single-pass membrane protein</topology>
    </subcellularLocation>
</comment>
<dbReference type="PROSITE" id="PS50076">
    <property type="entry name" value="DNAJ_2"/>
    <property type="match status" value="1"/>
</dbReference>
<evidence type="ECO:0000313" key="11">
    <source>
        <dbReference type="EMBL" id="KAA0188160.1"/>
    </source>
</evidence>
<keyword evidence="4 8" id="KW-0802">TPR repeat</keyword>
<dbReference type="AlphaFoldDB" id="A0A6A0GV15"/>
<dbReference type="CDD" id="cd06257">
    <property type="entry name" value="DnaJ"/>
    <property type="match status" value="1"/>
</dbReference>
<gene>
    <name evidence="13" type="primary">LOC108666617</name>
    <name evidence="11" type="ORF">HAZT_HAZT003808</name>
</gene>
<evidence type="ECO:0000256" key="5">
    <source>
        <dbReference type="ARBA" id="ARBA00022824"/>
    </source>
</evidence>
<dbReference type="Gene3D" id="1.10.287.110">
    <property type="entry name" value="DnaJ domain"/>
    <property type="match status" value="1"/>
</dbReference>
<evidence type="ECO:0000256" key="9">
    <source>
        <dbReference type="SAM" id="MobiDB-lite"/>
    </source>
</evidence>
<dbReference type="GO" id="GO:0005789">
    <property type="term" value="C:endoplasmic reticulum membrane"/>
    <property type="evidence" value="ECO:0007669"/>
    <property type="project" value="UniProtKB-SubCell"/>
</dbReference>
<dbReference type="EMBL" id="JQDR03014421">
    <property type="protein sequence ID" value="KAA0188160.1"/>
    <property type="molecule type" value="Genomic_DNA"/>
</dbReference>
<organism evidence="11">
    <name type="scientific">Hyalella azteca</name>
    <name type="common">Amphipod</name>
    <dbReference type="NCBI Taxonomy" id="294128"/>
    <lineage>
        <taxon>Eukaryota</taxon>
        <taxon>Metazoa</taxon>
        <taxon>Ecdysozoa</taxon>
        <taxon>Arthropoda</taxon>
        <taxon>Crustacea</taxon>
        <taxon>Multicrustacea</taxon>
        <taxon>Malacostraca</taxon>
        <taxon>Eumalacostraca</taxon>
        <taxon>Peracarida</taxon>
        <taxon>Amphipoda</taxon>
        <taxon>Senticaudata</taxon>
        <taxon>Talitrida</taxon>
        <taxon>Talitroidea</taxon>
        <taxon>Hyalellidae</taxon>
        <taxon>Hyalella</taxon>
    </lineage>
</organism>
<name>A0A6A0GV15_HYAAZ</name>
<reference evidence="11" key="2">
    <citation type="journal article" date="2018" name="Environ. Sci. Technol.">
        <title>The Toxicogenome of Hyalella azteca: A Model for Sediment Ecotoxicology and Evolutionary Toxicology.</title>
        <authorList>
            <person name="Poynton H.C."/>
            <person name="Hasenbein S."/>
            <person name="Benoit J.B."/>
            <person name="Sepulveda M.S."/>
            <person name="Poelchau M.F."/>
            <person name="Hughes D.S.T."/>
            <person name="Murali S.C."/>
            <person name="Chen S."/>
            <person name="Glastad K.M."/>
            <person name="Goodisman M.A.D."/>
            <person name="Werren J.H."/>
            <person name="Vineis J.H."/>
            <person name="Bowen J.L."/>
            <person name="Friedrich M."/>
            <person name="Jones J."/>
            <person name="Robertson H.M."/>
            <person name="Feyereisen R."/>
            <person name="Mechler-Hickson A."/>
            <person name="Mathers N."/>
            <person name="Lee C.E."/>
            <person name="Colbourne J.K."/>
            <person name="Biales A."/>
            <person name="Johnston J.S."/>
            <person name="Wellborn G.A."/>
            <person name="Rosendale A.J."/>
            <person name="Cridge A.G."/>
            <person name="Munoz-Torres M.C."/>
            <person name="Bain P.A."/>
            <person name="Manny A.R."/>
            <person name="Major K.M."/>
            <person name="Lambert F.N."/>
            <person name="Vulpe C.D."/>
            <person name="Tuck P."/>
            <person name="Blalock B.J."/>
            <person name="Lin Y.Y."/>
            <person name="Smith M.E."/>
            <person name="Ochoa-Acuna H."/>
            <person name="Chen M.M."/>
            <person name="Childers C.P."/>
            <person name="Qu J."/>
            <person name="Dugan S."/>
            <person name="Lee S.L."/>
            <person name="Chao H."/>
            <person name="Dinh H."/>
            <person name="Han Y."/>
            <person name="Doddapaneni H."/>
            <person name="Worley K.C."/>
            <person name="Muzny D.M."/>
            <person name="Gibbs R.A."/>
            <person name="Richards S."/>
        </authorList>
    </citation>
    <scope>NUCLEOTIDE SEQUENCE</scope>
    <source>
        <strain evidence="11">HAZT.00-mixed</strain>
        <tissue evidence="11">Whole organism</tissue>
    </source>
</reference>
<dbReference type="PROSITE" id="PS50005">
    <property type="entry name" value="TPR"/>
    <property type="match status" value="1"/>
</dbReference>
<dbReference type="SMART" id="SM00028">
    <property type="entry name" value="TPR"/>
    <property type="match status" value="1"/>
</dbReference>
<evidence type="ECO:0000256" key="6">
    <source>
        <dbReference type="ARBA" id="ARBA00022989"/>
    </source>
</evidence>
<protein>
    <submittedName>
        <fullName evidence="13">DnaJ homolog subfamily B member 12-like isoform X1</fullName>
    </submittedName>
</protein>
<proteinExistence type="predicted"/>
<dbReference type="PRINTS" id="PR00625">
    <property type="entry name" value="JDOMAIN"/>
</dbReference>
<evidence type="ECO:0000256" key="3">
    <source>
        <dbReference type="ARBA" id="ARBA00022737"/>
    </source>
</evidence>
<dbReference type="InterPro" id="IPR036869">
    <property type="entry name" value="J_dom_sf"/>
</dbReference>
<dbReference type="KEGG" id="hazt:108666617"/>
<dbReference type="Pfam" id="PF00226">
    <property type="entry name" value="DnaJ"/>
    <property type="match status" value="1"/>
</dbReference>
<dbReference type="Proteomes" id="UP000694843">
    <property type="component" value="Unplaced"/>
</dbReference>
<reference evidence="11" key="1">
    <citation type="submission" date="2014-08" db="EMBL/GenBank/DDBJ databases">
        <authorList>
            <person name="Murali S."/>
            <person name="Richards S."/>
            <person name="Bandaranaike D."/>
            <person name="Bellair M."/>
            <person name="Blankenburg K."/>
            <person name="Chao H."/>
            <person name="Dinh H."/>
            <person name="Doddapaneni H."/>
            <person name="Dugan-Rocha S."/>
            <person name="Elkadiri S."/>
            <person name="Gnanaolivu R."/>
            <person name="Hughes D."/>
            <person name="Lee S."/>
            <person name="Li M."/>
            <person name="Ming W."/>
            <person name="Munidasa M."/>
            <person name="Muniz J."/>
            <person name="Nguyen L."/>
            <person name="Osuji N."/>
            <person name="Pu L.-L."/>
            <person name="Puazo M."/>
            <person name="Skinner E."/>
            <person name="Qu C."/>
            <person name="Quiroz J."/>
            <person name="Raj R."/>
            <person name="Weissenberger G."/>
            <person name="Xin Y."/>
            <person name="Zou X."/>
            <person name="Han Y."/>
            <person name="Worley K."/>
            <person name="Muzny D."/>
            <person name="Gibbs R."/>
        </authorList>
    </citation>
    <scope>NUCLEOTIDE SEQUENCE</scope>
    <source>
        <strain evidence="11">HAZT.00-mixed</strain>
        <tissue evidence="11">Whole organism</tissue>
    </source>
</reference>
<sequence>MVIEGNKDDAEKCFDLARSYFEQGNLEKAVKFVQKAIKLYPCDRYQEFEEVIKRFGSGSKSSNKNTNQNNSSPRTSGDEGVRHRPPGSSDEPRASTVEKAYTSEQVEAVKQIKKCKDYYEILGVTKEATDSDLKKAYRKLALQFHPDKNKAPGAAEAFKAVGNAFAVLSDVEKRKQYDLFGPEEAAHQARSGRSHFDHTRGYEADMSAEELFNIFFGGGYPSSRVYVRRGDRWESAAGGRTRQHQHHESHTEQSGLSVLVQIMPLLLILLMSLASSLFSADPIYSLSPNSKYTEHRVTPKLHVSYYVKPDFLREYQGSVRRLEHQVEEDYIAALRNGCYKERNHKENMLWRARSFGDAAMYRRAQEMATPSCASLQAVYN</sequence>
<feature type="repeat" description="TPR" evidence="8">
    <location>
        <begin position="10"/>
        <end position="43"/>
    </location>
</feature>
<dbReference type="InterPro" id="IPR018253">
    <property type="entry name" value="DnaJ_domain_CS"/>
</dbReference>
<dbReference type="InterPro" id="IPR013105">
    <property type="entry name" value="TPR_2"/>
</dbReference>
<reference evidence="11" key="3">
    <citation type="submission" date="2019-06" db="EMBL/GenBank/DDBJ databases">
        <authorList>
            <person name="Poynton C."/>
            <person name="Hasenbein S."/>
            <person name="Benoit J.B."/>
            <person name="Sepulveda M.S."/>
            <person name="Poelchau M.F."/>
            <person name="Murali S.C."/>
            <person name="Chen S."/>
            <person name="Glastad K.M."/>
            <person name="Werren J.H."/>
            <person name="Vineis J.H."/>
            <person name="Bowen J.L."/>
            <person name="Friedrich M."/>
            <person name="Jones J."/>
            <person name="Robertson H.M."/>
            <person name="Feyereisen R."/>
            <person name="Mechler-Hickson A."/>
            <person name="Mathers N."/>
            <person name="Lee C.E."/>
            <person name="Colbourne J.K."/>
            <person name="Biales A."/>
            <person name="Johnston J.S."/>
            <person name="Wellborn G.A."/>
            <person name="Rosendale A.J."/>
            <person name="Cridge A.G."/>
            <person name="Munoz-Torres M.C."/>
            <person name="Bain P.A."/>
            <person name="Manny A.R."/>
            <person name="Major K.M."/>
            <person name="Lambert F.N."/>
            <person name="Vulpe C.D."/>
            <person name="Tuck P."/>
            <person name="Blalock B.J."/>
            <person name="Lin Y.-Y."/>
            <person name="Smith M.E."/>
            <person name="Ochoa-Acuna H."/>
            <person name="Chen M.-J.M."/>
            <person name="Childers C.P."/>
            <person name="Qu J."/>
            <person name="Dugan S."/>
            <person name="Lee S.L."/>
            <person name="Chao H."/>
            <person name="Dinh H."/>
            <person name="Han Y."/>
            <person name="Doddapaneni H."/>
            <person name="Worley K.C."/>
            <person name="Muzny D.M."/>
            <person name="Gibbs R.A."/>
            <person name="Richards S."/>
        </authorList>
    </citation>
    <scope>NUCLEOTIDE SEQUENCE</scope>
    <source>
        <strain evidence="11">HAZT.00-mixed</strain>
        <tissue evidence="11">Whole organism</tissue>
    </source>
</reference>
<keyword evidence="12" id="KW-1185">Reference proteome</keyword>
<dbReference type="PANTHER" id="PTHR43908:SF3">
    <property type="entry name" value="AT29763P-RELATED"/>
    <property type="match status" value="1"/>
</dbReference>
<dbReference type="InterPro" id="IPR051100">
    <property type="entry name" value="DnaJ_subfamily_B/C"/>
</dbReference>
<dbReference type="RefSeq" id="XP_018009017.1">
    <property type="nucleotide sequence ID" value="XM_018153528.2"/>
</dbReference>
<dbReference type="GO" id="GO:0030544">
    <property type="term" value="F:Hsp70 protein binding"/>
    <property type="evidence" value="ECO:0007669"/>
    <property type="project" value="TreeGrafter"/>
</dbReference>
<keyword evidence="6" id="KW-1133">Transmembrane helix</keyword>
<dbReference type="OMA" id="ARSREHN"/>
<keyword evidence="2" id="KW-0812">Transmembrane</keyword>
<keyword evidence="3" id="KW-0677">Repeat</keyword>
<dbReference type="PANTHER" id="PTHR43908">
    <property type="entry name" value="AT29763P-RELATED"/>
    <property type="match status" value="1"/>
</dbReference>
<evidence type="ECO:0000256" key="4">
    <source>
        <dbReference type="ARBA" id="ARBA00022803"/>
    </source>
</evidence>
<dbReference type="SUPFAM" id="SSF48452">
    <property type="entry name" value="TPR-like"/>
    <property type="match status" value="1"/>
</dbReference>
<feature type="region of interest" description="Disordered" evidence="9">
    <location>
        <begin position="57"/>
        <end position="100"/>
    </location>
</feature>
<dbReference type="InterPro" id="IPR011990">
    <property type="entry name" value="TPR-like_helical_dom_sf"/>
</dbReference>
<dbReference type="Pfam" id="PF07719">
    <property type="entry name" value="TPR_2"/>
    <property type="match status" value="1"/>
</dbReference>
<dbReference type="InterPro" id="IPR019734">
    <property type="entry name" value="TPR_rpt"/>
</dbReference>
<evidence type="ECO:0000256" key="8">
    <source>
        <dbReference type="PROSITE-ProRule" id="PRU00339"/>
    </source>
</evidence>
<evidence type="ECO:0000313" key="12">
    <source>
        <dbReference type="Proteomes" id="UP000694843"/>
    </source>
</evidence>
<evidence type="ECO:0000313" key="13">
    <source>
        <dbReference type="RefSeq" id="XP_018009017.1"/>
    </source>
</evidence>
<reference evidence="13" key="4">
    <citation type="submission" date="2025-04" db="UniProtKB">
        <authorList>
            <consortium name="RefSeq"/>
        </authorList>
    </citation>
    <scope>IDENTIFICATION</scope>
    <source>
        <tissue evidence="13">Whole organism</tissue>
    </source>
</reference>
<feature type="domain" description="J" evidence="10">
    <location>
        <begin position="117"/>
        <end position="181"/>
    </location>
</feature>
<dbReference type="SMART" id="SM00271">
    <property type="entry name" value="DnaJ"/>
    <property type="match status" value="1"/>
</dbReference>
<evidence type="ECO:0000256" key="1">
    <source>
        <dbReference type="ARBA" id="ARBA00004389"/>
    </source>
</evidence>
<keyword evidence="7" id="KW-0472">Membrane</keyword>
<feature type="compositionally biased region" description="Low complexity" evidence="9">
    <location>
        <begin position="57"/>
        <end position="72"/>
    </location>
</feature>
<dbReference type="OrthoDB" id="442087at2759"/>
<dbReference type="Pfam" id="PF09320">
    <property type="entry name" value="DUF1977"/>
    <property type="match status" value="1"/>
</dbReference>
<dbReference type="PROSITE" id="PS00636">
    <property type="entry name" value="DNAJ_1"/>
    <property type="match status" value="1"/>
</dbReference>
<evidence type="ECO:0000256" key="7">
    <source>
        <dbReference type="ARBA" id="ARBA00023136"/>
    </source>
</evidence>
<dbReference type="Gene3D" id="1.25.40.10">
    <property type="entry name" value="Tetratricopeptide repeat domain"/>
    <property type="match status" value="1"/>
</dbReference>
<evidence type="ECO:0000256" key="2">
    <source>
        <dbReference type="ARBA" id="ARBA00022692"/>
    </source>
</evidence>
<keyword evidence="5" id="KW-0256">Endoplasmic reticulum</keyword>
<evidence type="ECO:0000259" key="10">
    <source>
        <dbReference type="PROSITE" id="PS50076"/>
    </source>
</evidence>